<evidence type="ECO:0000259" key="16">
    <source>
        <dbReference type="SMART" id="SM00642"/>
    </source>
</evidence>
<dbReference type="InterPro" id="IPR011009">
    <property type="entry name" value="Kinase-like_dom_sf"/>
</dbReference>
<dbReference type="PANTHER" id="PTHR10357">
    <property type="entry name" value="ALPHA-AMYLASE FAMILY MEMBER"/>
    <property type="match status" value="1"/>
</dbReference>
<dbReference type="InterPro" id="IPR017853">
    <property type="entry name" value="GH"/>
</dbReference>
<keyword evidence="11" id="KW-0067">ATP-binding</keyword>
<keyword evidence="10" id="KW-0106">Calcium</keyword>
<dbReference type="InterPro" id="IPR032091">
    <property type="entry name" value="Malt_amylase-like_C"/>
</dbReference>
<comment type="similarity">
    <text evidence="3">Belongs to the aminoglycoside phosphotransferase family.</text>
</comment>
<dbReference type="RefSeq" id="WP_184256894.1">
    <property type="nucleotide sequence ID" value="NZ_JACHIO010000012.1"/>
</dbReference>
<dbReference type="SMART" id="SM00642">
    <property type="entry name" value="Aamy"/>
    <property type="match status" value="1"/>
</dbReference>
<keyword evidence="7 17" id="KW-0808">Transferase</keyword>
<evidence type="ECO:0000256" key="6">
    <source>
        <dbReference type="ARBA" id="ARBA00013882"/>
    </source>
</evidence>
<proteinExistence type="inferred from homology"/>
<gene>
    <name evidence="17" type="ORF">HDF15_003105</name>
</gene>
<dbReference type="Gene3D" id="3.90.400.10">
    <property type="entry name" value="Oligo-1,6-glucosidase, Domain 2"/>
    <property type="match status" value="1"/>
</dbReference>
<evidence type="ECO:0000256" key="10">
    <source>
        <dbReference type="ARBA" id="ARBA00022837"/>
    </source>
</evidence>
<comment type="caution">
    <text evidence="17">The sequence shown here is derived from an EMBL/GenBank/DDBJ whole genome shotgun (WGS) entry which is preliminary data.</text>
</comment>
<comment type="catalytic activity">
    <reaction evidence="1">
        <text>D-maltose = alpha,alpha-trehalose</text>
        <dbReference type="Rhea" id="RHEA:15145"/>
        <dbReference type="ChEBI" id="CHEBI:16551"/>
        <dbReference type="ChEBI" id="CHEBI:17306"/>
        <dbReference type="EC" id="5.4.99.16"/>
    </reaction>
</comment>
<keyword evidence="17" id="KW-0378">Hydrolase</keyword>
<evidence type="ECO:0000313" key="17">
    <source>
        <dbReference type="EMBL" id="MBB5064745.1"/>
    </source>
</evidence>
<dbReference type="Gene3D" id="2.60.40.1180">
    <property type="entry name" value="Golgi alpha-mannosidase II"/>
    <property type="match status" value="1"/>
</dbReference>
<dbReference type="PANTHER" id="PTHR10357:SF219">
    <property type="entry name" value="MALTOSE ALPHA-D-GLUCOSYLTRANSFERASE"/>
    <property type="match status" value="1"/>
</dbReference>
<evidence type="ECO:0000256" key="2">
    <source>
        <dbReference type="ARBA" id="ARBA00005496"/>
    </source>
</evidence>
<evidence type="ECO:0000256" key="15">
    <source>
        <dbReference type="ARBA" id="ARBA00049067"/>
    </source>
</evidence>
<dbReference type="Gene3D" id="3.90.1200.10">
    <property type="match status" value="1"/>
</dbReference>
<dbReference type="InterPro" id="IPR012811">
    <property type="entry name" value="TreS_maltokin_C_dom"/>
</dbReference>
<evidence type="ECO:0000256" key="4">
    <source>
        <dbReference type="ARBA" id="ARBA00011962"/>
    </source>
</evidence>
<dbReference type="GO" id="GO:0016740">
    <property type="term" value="F:transferase activity"/>
    <property type="evidence" value="ECO:0007669"/>
    <property type="project" value="UniProtKB-KW"/>
</dbReference>
<dbReference type="GO" id="GO:0005975">
    <property type="term" value="P:carbohydrate metabolic process"/>
    <property type="evidence" value="ECO:0007669"/>
    <property type="project" value="InterPro"/>
</dbReference>
<name>A0A7W8EBN9_9BACT</name>
<evidence type="ECO:0000256" key="8">
    <source>
        <dbReference type="ARBA" id="ARBA00022723"/>
    </source>
</evidence>
<feature type="domain" description="Glycosyl hydrolase family 13 catalytic" evidence="16">
    <location>
        <begin position="20"/>
        <end position="419"/>
    </location>
</feature>
<dbReference type="InterPro" id="IPR013780">
    <property type="entry name" value="Glyco_hydro_b"/>
</dbReference>
<dbReference type="InterPro" id="IPR040999">
    <property type="entry name" value="Mak_N_cap"/>
</dbReference>
<dbReference type="EMBL" id="JACHIO010000012">
    <property type="protein sequence ID" value="MBB5064745.1"/>
    <property type="molecule type" value="Genomic_DNA"/>
</dbReference>
<dbReference type="GO" id="GO:0047471">
    <property type="term" value="F:maltose alpha-D-glucosyltransferase activity"/>
    <property type="evidence" value="ECO:0007669"/>
    <property type="project" value="UniProtKB-EC"/>
</dbReference>
<dbReference type="InterPro" id="IPR045857">
    <property type="entry name" value="O16G_dom_2"/>
</dbReference>
<dbReference type="SUPFAM" id="SSF56112">
    <property type="entry name" value="Protein kinase-like (PK-like)"/>
    <property type="match status" value="1"/>
</dbReference>
<dbReference type="AlphaFoldDB" id="A0A7W8EBN9"/>
<dbReference type="EC" id="5.4.99.16" evidence="5"/>
<sequence length="1115" mass="125238">MKKSCSATDPLWYKDAIIYELHVRAFADSNDDGIGDFQGLISKLDYLQDLGVTCLWILPFFPSPLRDDGYDIADYTNVNPSYGTIADFQQFLDAAHARNMQVMIELVINHTSDQHPWFQRARHAPKGSPERDYYVWSDSDQIYKDARIIFTDTEKSNWTWDEEAQQYYWHRFFSHQPDLNFDNPAVMEEVLKAMRFWLDMGVDAMRMDAIPYLVERDGTNCENLPETHAAIKAIRAAIDEGYENRLVLAEANQWPADVRPYFGDGDECHMAFHFPLMPRMYMALRQEDRLPITDIMAQTPDIPANCQWGLFLRNHDELTLEMVTDDERDYMYMAYSADPRMRVNVGIRRRLAPLLDNNRRRIELMNSLLLSFPGTPIMYYGDELGMGDNIYLGDRNGVRTPMQWNSDRNAGFSKAVPARLYFPVIMDPIWGYQAINVEAQLSDPSSLLHWTRNMIALRKLFQVFGRGSLEFLHPSNRKVLAYIRDHKYEDGASETVLCVANLSRFAQPVALDLAQFVGRQPMEMLGYVAFPEITDQPYTLTLAPYSFFWLELQPAPPKPEAPTIEATAENEALAGIVPNKTQASPTLSIGILLQGGGHELLQQLLPNYLEQQRWFGSKSRKIRSATVGSSLALANSEYAVTLIDVTYDNGSSERYQLPLAIAAGDAAEALRKNSPKAILATLGDASSGSVLYDATASEGFRQALLEMFITSPKAGATLVASHSPAFDPASLTQTESRVGSAEQSNTSLLFGQTAILKLFRRLQPGENPDVEISRFLTDVAHFDRIPAYLGELHHEADGTTLAFLQSFAANEGDGWSWFSEELIRFYESVANTPQPASYGKPASFLTEAEIPQDAQEHAGFSLEAAALIGTRTAQMHLALATPTDDAAFAAKATAAKDLALDSARIREQVEHTLGALKRNLAAIPDDLVDRAALLLSHRSELLKRTQSLAAAAPEAFGQRIRIHGDYHLGQLLHVKSDFLIVDFEGEPARPLEERRLKQSPLKDVAGMLRSFSYASRSTLDRYTQRRPEQSVTLTGWASLWENAVSTKFLQAYRDAIHSAGRQGESLLPRSSQADTMLRVLLLEKSLYELLYELNNRPEWLHIPLSGLLALARDTA</sequence>
<dbReference type="Pfam" id="PF18085">
    <property type="entry name" value="Mak_N_cap"/>
    <property type="match status" value="1"/>
</dbReference>
<dbReference type="NCBIfam" id="TIGR02456">
    <property type="entry name" value="treS_nterm"/>
    <property type="match status" value="1"/>
</dbReference>
<comment type="catalytic activity">
    <reaction evidence="15">
        <text>D-maltose + ATP = alpha-maltose 1-phosphate + ADP + H(+)</text>
        <dbReference type="Rhea" id="RHEA:31915"/>
        <dbReference type="ChEBI" id="CHEBI:15378"/>
        <dbReference type="ChEBI" id="CHEBI:17306"/>
        <dbReference type="ChEBI" id="CHEBI:30616"/>
        <dbReference type="ChEBI" id="CHEBI:63576"/>
        <dbReference type="ChEBI" id="CHEBI:456216"/>
        <dbReference type="EC" id="2.7.1.175"/>
    </reaction>
</comment>
<dbReference type="EC" id="2.7.1.175" evidence="4"/>
<dbReference type="Proteomes" id="UP000584867">
    <property type="component" value="Unassembled WGS sequence"/>
</dbReference>
<dbReference type="FunFam" id="3.20.20.80:FF:000055">
    <property type="entry name" value="Trehalose synthase"/>
    <property type="match status" value="1"/>
</dbReference>
<protein>
    <recommendedName>
        <fullName evidence="6">Maltokinase</fullName>
        <ecNumber evidence="4">2.7.1.175</ecNumber>
        <ecNumber evidence="5">5.4.99.16</ecNumber>
    </recommendedName>
    <alternativeName>
        <fullName evidence="14">Maltose alpha-D-glucosyltransferase</fullName>
    </alternativeName>
    <alternativeName>
        <fullName evidence="13">Maltose-1-phosphate synthase</fullName>
    </alternativeName>
</protein>
<keyword evidence="8" id="KW-0479">Metal-binding</keyword>
<dbReference type="CDD" id="cd11334">
    <property type="entry name" value="AmyAc_TreS"/>
    <property type="match status" value="1"/>
</dbReference>
<evidence type="ECO:0000256" key="11">
    <source>
        <dbReference type="ARBA" id="ARBA00022840"/>
    </source>
</evidence>
<evidence type="ECO:0000256" key="12">
    <source>
        <dbReference type="ARBA" id="ARBA00023235"/>
    </source>
</evidence>
<reference evidence="17 18" key="1">
    <citation type="submission" date="2020-08" db="EMBL/GenBank/DDBJ databases">
        <title>Genomic Encyclopedia of Type Strains, Phase IV (KMG-V): Genome sequencing to study the core and pangenomes of soil and plant-associated prokaryotes.</title>
        <authorList>
            <person name="Whitman W."/>
        </authorList>
    </citation>
    <scope>NUCLEOTIDE SEQUENCE [LARGE SCALE GENOMIC DNA]</scope>
    <source>
        <strain evidence="17 18">X5P3</strain>
    </source>
</reference>
<keyword evidence="9" id="KW-0547">Nucleotide-binding</keyword>
<evidence type="ECO:0000256" key="7">
    <source>
        <dbReference type="ARBA" id="ARBA00022679"/>
    </source>
</evidence>
<dbReference type="GO" id="GO:0046872">
    <property type="term" value="F:metal ion binding"/>
    <property type="evidence" value="ECO:0007669"/>
    <property type="project" value="UniProtKB-KW"/>
</dbReference>
<keyword evidence="17" id="KW-0326">Glycosidase</keyword>
<dbReference type="SUPFAM" id="SSF51445">
    <property type="entry name" value="(Trans)glycosidases"/>
    <property type="match status" value="1"/>
</dbReference>
<dbReference type="InterPro" id="IPR012810">
    <property type="entry name" value="TreS/a-amylase_N"/>
</dbReference>
<dbReference type="GO" id="GO:0016798">
    <property type="term" value="F:hydrolase activity, acting on glycosyl bonds"/>
    <property type="evidence" value="ECO:0007669"/>
    <property type="project" value="UniProtKB-KW"/>
</dbReference>
<evidence type="ECO:0000256" key="5">
    <source>
        <dbReference type="ARBA" id="ARBA00012619"/>
    </source>
</evidence>
<organism evidence="17 18">
    <name type="scientific">Granulicella mallensis</name>
    <dbReference type="NCBI Taxonomy" id="940614"/>
    <lineage>
        <taxon>Bacteria</taxon>
        <taxon>Pseudomonadati</taxon>
        <taxon>Acidobacteriota</taxon>
        <taxon>Terriglobia</taxon>
        <taxon>Terriglobales</taxon>
        <taxon>Acidobacteriaceae</taxon>
        <taxon>Granulicella</taxon>
    </lineage>
</organism>
<dbReference type="Gene3D" id="3.20.20.80">
    <property type="entry name" value="Glycosidases"/>
    <property type="match status" value="1"/>
</dbReference>
<accession>A0A7W8EBN9</accession>
<evidence type="ECO:0000256" key="13">
    <source>
        <dbReference type="ARBA" id="ARBA00031251"/>
    </source>
</evidence>
<dbReference type="Pfam" id="PF16657">
    <property type="entry name" value="Malt_amylase_C"/>
    <property type="match status" value="1"/>
</dbReference>
<comment type="similarity">
    <text evidence="2">Belongs to the glycosyl hydrolase 13 family. TreS subfamily.</text>
</comment>
<evidence type="ECO:0000256" key="3">
    <source>
        <dbReference type="ARBA" id="ARBA00006219"/>
    </source>
</evidence>
<evidence type="ECO:0000256" key="14">
    <source>
        <dbReference type="ARBA" id="ARBA00031378"/>
    </source>
</evidence>
<dbReference type="GO" id="GO:0005524">
    <property type="term" value="F:ATP binding"/>
    <property type="evidence" value="ECO:0007669"/>
    <property type="project" value="UniProtKB-KW"/>
</dbReference>
<evidence type="ECO:0000256" key="1">
    <source>
        <dbReference type="ARBA" id="ARBA00001595"/>
    </source>
</evidence>
<evidence type="ECO:0000256" key="9">
    <source>
        <dbReference type="ARBA" id="ARBA00022741"/>
    </source>
</evidence>
<dbReference type="SUPFAM" id="SSF51011">
    <property type="entry name" value="Glycosyl hydrolase domain"/>
    <property type="match status" value="1"/>
</dbReference>
<dbReference type="NCBIfam" id="TIGR02457">
    <property type="entry name" value="TreS_Cterm"/>
    <property type="match status" value="1"/>
</dbReference>
<dbReference type="InterPro" id="IPR006047">
    <property type="entry name" value="GH13_cat_dom"/>
</dbReference>
<evidence type="ECO:0000313" key="18">
    <source>
        <dbReference type="Proteomes" id="UP000584867"/>
    </source>
</evidence>
<dbReference type="Pfam" id="PF00128">
    <property type="entry name" value="Alpha-amylase"/>
    <property type="match status" value="1"/>
</dbReference>
<keyword evidence="12 17" id="KW-0413">Isomerase</keyword>